<gene>
    <name evidence="6" type="ORF">IRY30_08215</name>
</gene>
<evidence type="ECO:0000256" key="2">
    <source>
        <dbReference type="ARBA" id="ARBA00022741"/>
    </source>
</evidence>
<keyword evidence="7" id="KW-1185">Reference proteome</keyword>
<feature type="domain" description="Maltokinase N-terminal cap" evidence="5">
    <location>
        <begin position="29"/>
        <end position="107"/>
    </location>
</feature>
<protein>
    <recommendedName>
        <fullName evidence="5">Maltokinase N-terminal cap domain-containing protein</fullName>
    </recommendedName>
</protein>
<name>A0ABR9ZKV4_9CORY</name>
<comment type="caution">
    <text evidence="6">The sequence shown here is derived from an EMBL/GenBank/DDBJ whole genome shotgun (WGS) entry which is preliminary data.</text>
</comment>
<evidence type="ECO:0000313" key="7">
    <source>
        <dbReference type="Proteomes" id="UP000635902"/>
    </source>
</evidence>
<sequence length="200" mass="22034">MEHKAEIFFNAELDPGKEHFQRAFLQSAGKLAEDEKFDVHSAWRMVDPDGVVGMEIFLAEIPGQQALVQIPVTYRPKPLGPELDGALLGKMQHSELGERWVYDARQDPVFQRELTRTIEEQLPAAWNKDMENGEITPPDVELLSAPSGSAPDGSGTDGVGVTDLKITLELSESSTPAPGELLATWQRGDEQVTTVVAQKR</sequence>
<organism evidence="6 7">
    <name type="scientific">Corynebacterium suicordis DSM 45110</name>
    <dbReference type="NCBI Taxonomy" id="1121369"/>
    <lineage>
        <taxon>Bacteria</taxon>
        <taxon>Bacillati</taxon>
        <taxon>Actinomycetota</taxon>
        <taxon>Actinomycetes</taxon>
        <taxon>Mycobacteriales</taxon>
        <taxon>Corynebacteriaceae</taxon>
        <taxon>Corynebacterium</taxon>
    </lineage>
</organism>
<evidence type="ECO:0000256" key="3">
    <source>
        <dbReference type="ARBA" id="ARBA00022777"/>
    </source>
</evidence>
<dbReference type="Proteomes" id="UP000635902">
    <property type="component" value="Unassembled WGS sequence"/>
</dbReference>
<evidence type="ECO:0000313" key="6">
    <source>
        <dbReference type="EMBL" id="MBF4554053.1"/>
    </source>
</evidence>
<dbReference type="Pfam" id="PF18085">
    <property type="entry name" value="Mak_N_cap"/>
    <property type="match status" value="1"/>
</dbReference>
<keyword evidence="3" id="KW-0418">Kinase</keyword>
<keyword evidence="4" id="KW-0067">ATP-binding</keyword>
<evidence type="ECO:0000256" key="1">
    <source>
        <dbReference type="ARBA" id="ARBA00022679"/>
    </source>
</evidence>
<dbReference type="EMBL" id="JADKMY010000002">
    <property type="protein sequence ID" value="MBF4554053.1"/>
    <property type="molecule type" value="Genomic_DNA"/>
</dbReference>
<keyword evidence="1" id="KW-0808">Transferase</keyword>
<dbReference type="InterPro" id="IPR040999">
    <property type="entry name" value="Mak_N_cap"/>
</dbReference>
<proteinExistence type="predicted"/>
<reference evidence="6 7" key="1">
    <citation type="submission" date="2020-10" db="EMBL/GenBank/DDBJ databases">
        <title>Novel species in genus Corynebacterium.</title>
        <authorList>
            <person name="Zhang G."/>
        </authorList>
    </citation>
    <scope>NUCLEOTIDE SEQUENCE [LARGE SCALE GENOMIC DNA]</scope>
    <source>
        <strain evidence="6 7">DSM 45110</strain>
    </source>
</reference>
<accession>A0ABR9ZKV4</accession>
<evidence type="ECO:0000259" key="5">
    <source>
        <dbReference type="Pfam" id="PF18085"/>
    </source>
</evidence>
<evidence type="ECO:0000256" key="4">
    <source>
        <dbReference type="ARBA" id="ARBA00022840"/>
    </source>
</evidence>
<dbReference type="RefSeq" id="WP_194556919.1">
    <property type="nucleotide sequence ID" value="NZ_JADKMY010000002.1"/>
</dbReference>
<keyword evidence="2" id="KW-0547">Nucleotide-binding</keyword>